<evidence type="ECO:0000313" key="3">
    <source>
        <dbReference type="Proteomes" id="UP000321058"/>
    </source>
</evidence>
<dbReference type="AlphaFoldDB" id="A0A512NI86"/>
<dbReference type="PROSITE" id="PS51257">
    <property type="entry name" value="PROKAR_LIPOPROTEIN"/>
    <property type="match status" value="1"/>
</dbReference>
<sequence>MQRSHAFTVTVLTLVGLVAAACTTPLSVVNVAAPNVNCVFDPACRLTVTDTVANLPPSAGYTGTAVLQSRTAGPAPAGVPGAGNVAYLYRVDLTGAAPASDQMCVSSLSVNFGTVTKLPYAGPGTTPADVFVITTGGLGSVGVRSAEKTGNTVTLRFSLASFPAPGDPYPPVCPGKTSYFVGLASPTAPVPSTTTVQMGVYGPQSVAGRAPLP</sequence>
<dbReference type="EMBL" id="BKAJ01000107">
    <property type="protein sequence ID" value="GEP58659.1"/>
    <property type="molecule type" value="Genomic_DNA"/>
</dbReference>
<dbReference type="RefSeq" id="WP_147154057.1">
    <property type="nucleotide sequence ID" value="NZ_BKAJ01000107.1"/>
</dbReference>
<protein>
    <recommendedName>
        <fullName evidence="4">Lipoprotein</fullName>
    </recommendedName>
</protein>
<evidence type="ECO:0008006" key="4">
    <source>
        <dbReference type="Google" id="ProtNLM"/>
    </source>
</evidence>
<gene>
    <name evidence="2" type="ORF">RSO01_58250</name>
</gene>
<comment type="caution">
    <text evidence="2">The sequence shown here is derived from an EMBL/GenBank/DDBJ whole genome shotgun (WGS) entry which is preliminary data.</text>
</comment>
<feature type="chain" id="PRO_5022209798" description="Lipoprotein" evidence="1">
    <location>
        <begin position="21"/>
        <end position="213"/>
    </location>
</feature>
<keyword evidence="3" id="KW-1185">Reference proteome</keyword>
<proteinExistence type="predicted"/>
<reference evidence="2 3" key="1">
    <citation type="submission" date="2019-07" db="EMBL/GenBank/DDBJ databases">
        <title>Whole genome shotgun sequence of Reyranella soli NBRC 108950.</title>
        <authorList>
            <person name="Hosoyama A."/>
            <person name="Uohara A."/>
            <person name="Ohji S."/>
            <person name="Ichikawa N."/>
        </authorList>
    </citation>
    <scope>NUCLEOTIDE SEQUENCE [LARGE SCALE GENOMIC DNA]</scope>
    <source>
        <strain evidence="2 3">NBRC 108950</strain>
    </source>
</reference>
<organism evidence="2 3">
    <name type="scientific">Reyranella soli</name>
    <dbReference type="NCBI Taxonomy" id="1230389"/>
    <lineage>
        <taxon>Bacteria</taxon>
        <taxon>Pseudomonadati</taxon>
        <taxon>Pseudomonadota</taxon>
        <taxon>Alphaproteobacteria</taxon>
        <taxon>Hyphomicrobiales</taxon>
        <taxon>Reyranellaceae</taxon>
        <taxon>Reyranella</taxon>
    </lineage>
</organism>
<keyword evidence="1" id="KW-0732">Signal</keyword>
<evidence type="ECO:0000313" key="2">
    <source>
        <dbReference type="EMBL" id="GEP58659.1"/>
    </source>
</evidence>
<accession>A0A512NI86</accession>
<feature type="signal peptide" evidence="1">
    <location>
        <begin position="1"/>
        <end position="20"/>
    </location>
</feature>
<dbReference type="Proteomes" id="UP000321058">
    <property type="component" value="Unassembled WGS sequence"/>
</dbReference>
<evidence type="ECO:0000256" key="1">
    <source>
        <dbReference type="SAM" id="SignalP"/>
    </source>
</evidence>
<name>A0A512NI86_9HYPH</name>